<proteinExistence type="predicted"/>
<keyword evidence="2" id="KW-1185">Reference proteome</keyword>
<gene>
    <name evidence="1" type="ORF">QE152_g1814</name>
</gene>
<evidence type="ECO:0000313" key="1">
    <source>
        <dbReference type="EMBL" id="KAK9753729.1"/>
    </source>
</evidence>
<accession>A0AAW1N7N6</accession>
<name>A0AAW1N7N6_POPJA</name>
<dbReference type="EMBL" id="JASPKY010000011">
    <property type="protein sequence ID" value="KAK9753729.1"/>
    <property type="molecule type" value="Genomic_DNA"/>
</dbReference>
<dbReference type="AlphaFoldDB" id="A0AAW1N7N6"/>
<reference evidence="1 2" key="1">
    <citation type="journal article" date="2024" name="BMC Genomics">
        <title>De novo assembly and annotation of Popillia japonica's genome with initial clues to its potential as an invasive pest.</title>
        <authorList>
            <person name="Cucini C."/>
            <person name="Boschi S."/>
            <person name="Funari R."/>
            <person name="Cardaioli E."/>
            <person name="Iannotti N."/>
            <person name="Marturano G."/>
            <person name="Paoli F."/>
            <person name="Bruttini M."/>
            <person name="Carapelli A."/>
            <person name="Frati F."/>
            <person name="Nardi F."/>
        </authorList>
    </citation>
    <scope>NUCLEOTIDE SEQUENCE [LARGE SCALE GENOMIC DNA]</scope>
    <source>
        <strain evidence="1">DMR45628</strain>
    </source>
</reference>
<organism evidence="1 2">
    <name type="scientific">Popillia japonica</name>
    <name type="common">Japanese beetle</name>
    <dbReference type="NCBI Taxonomy" id="7064"/>
    <lineage>
        <taxon>Eukaryota</taxon>
        <taxon>Metazoa</taxon>
        <taxon>Ecdysozoa</taxon>
        <taxon>Arthropoda</taxon>
        <taxon>Hexapoda</taxon>
        <taxon>Insecta</taxon>
        <taxon>Pterygota</taxon>
        <taxon>Neoptera</taxon>
        <taxon>Endopterygota</taxon>
        <taxon>Coleoptera</taxon>
        <taxon>Polyphaga</taxon>
        <taxon>Scarabaeiformia</taxon>
        <taxon>Scarabaeidae</taxon>
        <taxon>Rutelinae</taxon>
        <taxon>Popillia</taxon>
    </lineage>
</organism>
<comment type="caution">
    <text evidence="1">The sequence shown here is derived from an EMBL/GenBank/DDBJ whole genome shotgun (WGS) entry which is preliminary data.</text>
</comment>
<sequence>MEAELKSLFAFAIHPACFMYANPGHAGVAGVRITPERVPEQQEVYALVAVKAECYGCDRSAKGVTWRPSSGFMTHFEFEISATNITEEMINTAV</sequence>
<dbReference type="Proteomes" id="UP001458880">
    <property type="component" value="Unassembled WGS sequence"/>
</dbReference>
<protein>
    <submittedName>
        <fullName evidence="1">Uncharacterized protein</fullName>
    </submittedName>
</protein>
<evidence type="ECO:0000313" key="2">
    <source>
        <dbReference type="Proteomes" id="UP001458880"/>
    </source>
</evidence>